<name>A0AAU9NU53_9ASTR</name>
<reference evidence="1 2" key="1">
    <citation type="submission" date="2022-01" db="EMBL/GenBank/DDBJ databases">
        <authorList>
            <person name="Xiong W."/>
            <person name="Schranz E."/>
        </authorList>
    </citation>
    <scope>NUCLEOTIDE SEQUENCE [LARGE SCALE GENOMIC DNA]</scope>
</reference>
<keyword evidence="2" id="KW-1185">Reference proteome</keyword>
<comment type="caution">
    <text evidence="1">The sequence shown here is derived from an EMBL/GenBank/DDBJ whole genome shotgun (WGS) entry which is preliminary data.</text>
</comment>
<proteinExistence type="predicted"/>
<accession>A0AAU9NU53</accession>
<dbReference type="AlphaFoldDB" id="A0AAU9NU53"/>
<protein>
    <submittedName>
        <fullName evidence="1">Uncharacterized protein</fullName>
    </submittedName>
</protein>
<sequence>MPRDDDCFDVSNLFLSVVSHYRDWCYAFSLLVDSYAFCNQGAEVMESAIGGLRLLTLKTLVVLRQNNDICSSSSKGQFWGFETIGIKLEVEDQKSKVEGQIWD</sequence>
<gene>
    <name evidence="1" type="ORF">LVIROSA_LOCUS27543</name>
</gene>
<evidence type="ECO:0000313" key="1">
    <source>
        <dbReference type="EMBL" id="CAH1441490.1"/>
    </source>
</evidence>
<dbReference type="Proteomes" id="UP001157418">
    <property type="component" value="Unassembled WGS sequence"/>
</dbReference>
<dbReference type="EMBL" id="CAKMRJ010005412">
    <property type="protein sequence ID" value="CAH1441490.1"/>
    <property type="molecule type" value="Genomic_DNA"/>
</dbReference>
<evidence type="ECO:0000313" key="2">
    <source>
        <dbReference type="Proteomes" id="UP001157418"/>
    </source>
</evidence>
<organism evidence="1 2">
    <name type="scientific">Lactuca virosa</name>
    <dbReference type="NCBI Taxonomy" id="75947"/>
    <lineage>
        <taxon>Eukaryota</taxon>
        <taxon>Viridiplantae</taxon>
        <taxon>Streptophyta</taxon>
        <taxon>Embryophyta</taxon>
        <taxon>Tracheophyta</taxon>
        <taxon>Spermatophyta</taxon>
        <taxon>Magnoliopsida</taxon>
        <taxon>eudicotyledons</taxon>
        <taxon>Gunneridae</taxon>
        <taxon>Pentapetalae</taxon>
        <taxon>asterids</taxon>
        <taxon>campanulids</taxon>
        <taxon>Asterales</taxon>
        <taxon>Asteraceae</taxon>
        <taxon>Cichorioideae</taxon>
        <taxon>Cichorieae</taxon>
        <taxon>Lactucinae</taxon>
        <taxon>Lactuca</taxon>
    </lineage>
</organism>